<dbReference type="SUPFAM" id="SSF52821">
    <property type="entry name" value="Rhodanese/Cell cycle control phosphatase"/>
    <property type="match status" value="1"/>
</dbReference>
<dbReference type="Pfam" id="PF00581">
    <property type="entry name" value="Rhodanese"/>
    <property type="match status" value="1"/>
</dbReference>
<dbReference type="KEGG" id="nou:Natoc_1313"/>
<evidence type="ECO:0000259" key="1">
    <source>
        <dbReference type="PROSITE" id="PS50206"/>
    </source>
</evidence>
<dbReference type="AlphaFoldDB" id="L0JZ30"/>
<protein>
    <submittedName>
        <fullName evidence="2">Rhodanese-related sulfurtransferase</fullName>
    </submittedName>
</protein>
<dbReference type="Proteomes" id="UP000010878">
    <property type="component" value="Chromosome"/>
</dbReference>
<dbReference type="InterPro" id="IPR001763">
    <property type="entry name" value="Rhodanese-like_dom"/>
</dbReference>
<dbReference type="GeneID" id="14402835"/>
<dbReference type="PANTHER" id="PTHR43031">
    <property type="entry name" value="FAD-DEPENDENT OXIDOREDUCTASE"/>
    <property type="match status" value="1"/>
</dbReference>
<dbReference type="PROSITE" id="PS00380">
    <property type="entry name" value="RHODANESE_1"/>
    <property type="match status" value="1"/>
</dbReference>
<dbReference type="GO" id="GO:0004792">
    <property type="term" value="F:thiosulfate-cyanide sulfurtransferase activity"/>
    <property type="evidence" value="ECO:0007669"/>
    <property type="project" value="InterPro"/>
</dbReference>
<dbReference type="HOGENOM" id="CLU_089574_13_3_2"/>
<dbReference type="Gene3D" id="3.40.250.10">
    <property type="entry name" value="Rhodanese-like domain"/>
    <property type="match status" value="1"/>
</dbReference>
<dbReference type="STRING" id="694430.Natoc_1313"/>
<accession>L0JZ30</accession>
<dbReference type="InterPro" id="IPR001307">
    <property type="entry name" value="Thiosulphate_STrfase_CS"/>
</dbReference>
<feature type="domain" description="Rhodanese" evidence="1">
    <location>
        <begin position="15"/>
        <end position="103"/>
    </location>
</feature>
<dbReference type="eggNOG" id="arCOG02021">
    <property type="taxonomic scope" value="Archaea"/>
</dbReference>
<evidence type="ECO:0000313" key="3">
    <source>
        <dbReference type="Proteomes" id="UP000010878"/>
    </source>
</evidence>
<dbReference type="CDD" id="cd00158">
    <property type="entry name" value="RHOD"/>
    <property type="match status" value="1"/>
</dbReference>
<dbReference type="SMART" id="SM00450">
    <property type="entry name" value="RHOD"/>
    <property type="match status" value="1"/>
</dbReference>
<organism evidence="2 3">
    <name type="scientific">Natronococcus occultus SP4</name>
    <dbReference type="NCBI Taxonomy" id="694430"/>
    <lineage>
        <taxon>Archaea</taxon>
        <taxon>Methanobacteriati</taxon>
        <taxon>Methanobacteriota</taxon>
        <taxon>Stenosarchaea group</taxon>
        <taxon>Halobacteria</taxon>
        <taxon>Halobacteriales</taxon>
        <taxon>Natrialbaceae</taxon>
        <taxon>Natronococcus</taxon>
    </lineage>
</organism>
<name>L0JZ30_9EURY</name>
<dbReference type="InterPro" id="IPR036873">
    <property type="entry name" value="Rhodanese-like_dom_sf"/>
</dbReference>
<reference evidence="2 3" key="1">
    <citation type="submission" date="2012-11" db="EMBL/GenBank/DDBJ databases">
        <title>FINISHED of Natronococcus occultus SP4, DSM 3396.</title>
        <authorList>
            <consortium name="DOE Joint Genome Institute"/>
            <person name="Eisen J."/>
            <person name="Huntemann M."/>
            <person name="Wei C.-L."/>
            <person name="Han J."/>
            <person name="Detter J.C."/>
            <person name="Han C."/>
            <person name="Tapia R."/>
            <person name="Chen A."/>
            <person name="Kyrpides N."/>
            <person name="Mavromatis K."/>
            <person name="Markowitz V."/>
            <person name="Szeto E."/>
            <person name="Ivanova N."/>
            <person name="Mikhailova N."/>
            <person name="Ovchinnikova G."/>
            <person name="Pagani I."/>
            <person name="Pati A."/>
            <person name="Goodwin L."/>
            <person name="Nordberg H.P."/>
            <person name="Cantor M.N."/>
            <person name="Hua S.X."/>
            <person name="Woyke T."/>
            <person name="Eisen J."/>
            <person name="Klenk H.-P."/>
            <person name="Klenk H.-P."/>
        </authorList>
    </citation>
    <scope>NUCLEOTIDE SEQUENCE [LARGE SCALE GENOMIC DNA]</scope>
    <source>
        <strain evidence="2 3">SP4</strain>
    </source>
</reference>
<dbReference type="InterPro" id="IPR050229">
    <property type="entry name" value="GlpE_sulfurtransferase"/>
</dbReference>
<keyword evidence="3" id="KW-1185">Reference proteome</keyword>
<dbReference type="RefSeq" id="WP_015320583.1">
    <property type="nucleotide sequence ID" value="NC_019974.1"/>
</dbReference>
<dbReference type="EMBL" id="CP003929">
    <property type="protein sequence ID" value="AGB37133.1"/>
    <property type="molecule type" value="Genomic_DNA"/>
</dbReference>
<sequence>MVSEIPPEDVKEKLENEDVQIVDIRPESEYERGHIPGAINIPMSRLASEIDEYDWGDDVVVACPIGQSSVQAARLIGSFEDVDGDAVASMAGGYREWEYDLETSADGEAEAEIETESEA</sequence>
<dbReference type="OrthoDB" id="135517at2157"/>
<evidence type="ECO:0000313" key="2">
    <source>
        <dbReference type="EMBL" id="AGB37133.1"/>
    </source>
</evidence>
<proteinExistence type="predicted"/>
<dbReference type="PANTHER" id="PTHR43031:SF1">
    <property type="entry name" value="PYRIDINE NUCLEOTIDE-DISULPHIDE OXIDOREDUCTASE"/>
    <property type="match status" value="1"/>
</dbReference>
<dbReference type="PROSITE" id="PS50206">
    <property type="entry name" value="RHODANESE_3"/>
    <property type="match status" value="1"/>
</dbReference>
<keyword evidence="2" id="KW-0808">Transferase</keyword>
<gene>
    <name evidence="2" type="ORF">Natoc_1313</name>
</gene>